<dbReference type="InterPro" id="IPR055312">
    <property type="entry name" value="FBL15-like"/>
</dbReference>
<sequence length="412" mass="44711">MAQGGGRIAAERANPSGEDRISALPNDALVDILLHLNTAAAVRTSVLSRRWRRVWTLLPELRFDFSPEPHPVASALAVHEAALRFLDVGALDAAPESVAAWLPVAANRLSGRLNFENRAPPGRNGDGEEDGEIGAFELPCFKSATTVSLDLGFLRLAVPAAGVFSQLTELRLVRVRICGPCKLGDAVSSPRCPCLQRLTVHQTQGLDNITIRSESLLRMDLNAVSGLQQFNLVAPALKELTVRHCFFRSRTQPVADISAPQMVSLEWIDAWAVAVPTEITFNCSISKNKARELRRTISTFCKAETSLKCYMFRDADKESAESCFFTASSCPTLSAVGAPPCPQQHLSDSAVISPGHRDGIRGYYGEHEGGKRGAHRARVSRCCRRRRRDLACGGCHVAGTPAVGSEYSEKAP</sequence>
<dbReference type="EMBL" id="BQKI01000077">
    <property type="protein sequence ID" value="GJN24511.1"/>
    <property type="molecule type" value="Genomic_DNA"/>
</dbReference>
<keyword evidence="3" id="KW-1185">Reference proteome</keyword>
<evidence type="ECO:0000259" key="1">
    <source>
        <dbReference type="PROSITE" id="PS50181"/>
    </source>
</evidence>
<accession>A0AAV5EQZ0</accession>
<name>A0AAV5EQZ0_ELECO</name>
<feature type="domain" description="F-box" evidence="1">
    <location>
        <begin position="18"/>
        <end position="54"/>
    </location>
</feature>
<dbReference type="InterPro" id="IPR036047">
    <property type="entry name" value="F-box-like_dom_sf"/>
</dbReference>
<organism evidence="2 3">
    <name type="scientific">Eleusine coracana subsp. coracana</name>
    <dbReference type="NCBI Taxonomy" id="191504"/>
    <lineage>
        <taxon>Eukaryota</taxon>
        <taxon>Viridiplantae</taxon>
        <taxon>Streptophyta</taxon>
        <taxon>Embryophyta</taxon>
        <taxon>Tracheophyta</taxon>
        <taxon>Spermatophyta</taxon>
        <taxon>Magnoliopsida</taxon>
        <taxon>Liliopsida</taxon>
        <taxon>Poales</taxon>
        <taxon>Poaceae</taxon>
        <taxon>PACMAD clade</taxon>
        <taxon>Chloridoideae</taxon>
        <taxon>Cynodonteae</taxon>
        <taxon>Eleusininae</taxon>
        <taxon>Eleusine</taxon>
    </lineage>
</organism>
<dbReference type="InterPro" id="IPR053781">
    <property type="entry name" value="F-box_AtFBL13-like"/>
</dbReference>
<dbReference type="PROSITE" id="PS50181">
    <property type="entry name" value="FBOX"/>
    <property type="match status" value="1"/>
</dbReference>
<comment type="caution">
    <text evidence="2">The sequence shown here is derived from an EMBL/GenBank/DDBJ whole genome shotgun (WGS) entry which is preliminary data.</text>
</comment>
<dbReference type="Proteomes" id="UP001054889">
    <property type="component" value="Unassembled WGS sequence"/>
</dbReference>
<evidence type="ECO:0000313" key="3">
    <source>
        <dbReference type="Proteomes" id="UP001054889"/>
    </source>
</evidence>
<gene>
    <name evidence="2" type="primary">gb12255</name>
    <name evidence="2" type="ORF">PR202_gb12255</name>
</gene>
<dbReference type="SUPFAM" id="SSF81383">
    <property type="entry name" value="F-box domain"/>
    <property type="match status" value="1"/>
</dbReference>
<dbReference type="InterPro" id="IPR055411">
    <property type="entry name" value="LRR_FXL15/At3g58940/PEG3-like"/>
</dbReference>
<dbReference type="PANTHER" id="PTHR34709:SF80">
    <property type="entry name" value="F-BOX DOMAIN-CONTAINING PROTEIN"/>
    <property type="match status" value="1"/>
</dbReference>
<dbReference type="InterPro" id="IPR001810">
    <property type="entry name" value="F-box_dom"/>
</dbReference>
<reference evidence="2" key="1">
    <citation type="journal article" date="2018" name="DNA Res.">
        <title>Multiple hybrid de novo genome assembly of finger millet, an orphan allotetraploid crop.</title>
        <authorList>
            <person name="Hatakeyama M."/>
            <person name="Aluri S."/>
            <person name="Balachadran M.T."/>
            <person name="Sivarajan S.R."/>
            <person name="Patrignani A."/>
            <person name="Gruter S."/>
            <person name="Poveda L."/>
            <person name="Shimizu-Inatsugi R."/>
            <person name="Baeten J."/>
            <person name="Francoijs K.J."/>
            <person name="Nataraja K.N."/>
            <person name="Reddy Y.A.N."/>
            <person name="Phadnis S."/>
            <person name="Ravikumar R.L."/>
            <person name="Schlapbach R."/>
            <person name="Sreeman S.M."/>
            <person name="Shimizu K.K."/>
        </authorList>
    </citation>
    <scope>NUCLEOTIDE SEQUENCE</scope>
</reference>
<reference evidence="2" key="2">
    <citation type="submission" date="2021-12" db="EMBL/GenBank/DDBJ databases">
        <title>Resequencing data analysis of finger millet.</title>
        <authorList>
            <person name="Hatakeyama M."/>
            <person name="Aluri S."/>
            <person name="Balachadran M.T."/>
            <person name="Sivarajan S.R."/>
            <person name="Poveda L."/>
            <person name="Shimizu-Inatsugi R."/>
            <person name="Schlapbach R."/>
            <person name="Sreeman S.M."/>
            <person name="Shimizu K.K."/>
        </authorList>
    </citation>
    <scope>NUCLEOTIDE SEQUENCE</scope>
</reference>
<dbReference type="CDD" id="cd22160">
    <property type="entry name" value="F-box_AtFBL13-like"/>
    <property type="match status" value="1"/>
</dbReference>
<dbReference type="PANTHER" id="PTHR34709">
    <property type="entry name" value="OS10G0396666 PROTEIN"/>
    <property type="match status" value="1"/>
</dbReference>
<protein>
    <recommendedName>
        <fullName evidence="1">F-box domain-containing protein</fullName>
    </recommendedName>
</protein>
<evidence type="ECO:0000313" key="2">
    <source>
        <dbReference type="EMBL" id="GJN24511.1"/>
    </source>
</evidence>
<dbReference type="Pfam" id="PF00646">
    <property type="entry name" value="F-box"/>
    <property type="match status" value="1"/>
</dbReference>
<dbReference type="Pfam" id="PF24758">
    <property type="entry name" value="LRR_At5g56370"/>
    <property type="match status" value="1"/>
</dbReference>
<proteinExistence type="predicted"/>
<dbReference type="AlphaFoldDB" id="A0AAV5EQZ0"/>